<protein>
    <submittedName>
        <fullName evidence="2">Uncharacterized protein</fullName>
    </submittedName>
</protein>
<keyword evidence="3" id="KW-1185">Reference proteome</keyword>
<evidence type="ECO:0000256" key="1">
    <source>
        <dbReference type="SAM" id="MobiDB-lite"/>
    </source>
</evidence>
<reference evidence="3" key="1">
    <citation type="journal article" date="2019" name="Int. J. Syst. Evol. Microbiol.">
        <title>The Global Catalogue of Microorganisms (GCM) 10K type strain sequencing project: providing services to taxonomists for standard genome sequencing and annotation.</title>
        <authorList>
            <consortium name="The Broad Institute Genomics Platform"/>
            <consortium name="The Broad Institute Genome Sequencing Center for Infectious Disease"/>
            <person name="Wu L."/>
            <person name="Ma J."/>
        </authorList>
    </citation>
    <scope>NUCLEOTIDE SEQUENCE [LARGE SCALE GENOMIC DNA]</scope>
    <source>
        <strain evidence="3">JCM 13278</strain>
    </source>
</reference>
<comment type="caution">
    <text evidence="2">The sequence shown here is derived from an EMBL/GenBank/DDBJ whole genome shotgun (WGS) entry which is preliminary data.</text>
</comment>
<organism evidence="2 3">
    <name type="scientific">Actinocorallia cavernae</name>
    <dbReference type="NCBI Taxonomy" id="328075"/>
    <lineage>
        <taxon>Bacteria</taxon>
        <taxon>Bacillati</taxon>
        <taxon>Actinomycetota</taxon>
        <taxon>Actinomycetes</taxon>
        <taxon>Streptosporangiales</taxon>
        <taxon>Thermomonosporaceae</taxon>
        <taxon>Actinocorallia</taxon>
    </lineage>
</organism>
<dbReference type="Proteomes" id="UP001500691">
    <property type="component" value="Unassembled WGS sequence"/>
</dbReference>
<sequence>MRGLPPATIRPSQNPANWLVTMDSSTSEVKKFSLMRCAPNATEASTMPGPPRAFIATARFLAAAEDSPASRAPSQTLADFTRQASARNQQKNTGSKWRTRSSLMPTIAK</sequence>
<name>A0ABP8SCG7_9ACTN</name>
<proteinExistence type="predicted"/>
<dbReference type="EMBL" id="BAABFF010000001">
    <property type="protein sequence ID" value="GAA4566595.1"/>
    <property type="molecule type" value="Genomic_DNA"/>
</dbReference>
<feature type="region of interest" description="Disordered" evidence="1">
    <location>
        <begin position="64"/>
        <end position="109"/>
    </location>
</feature>
<feature type="compositionally biased region" description="Polar residues" evidence="1">
    <location>
        <begin position="72"/>
        <end position="109"/>
    </location>
</feature>
<accession>A0ABP8SCG7</accession>
<gene>
    <name evidence="2" type="ORF">GCM10023100_13430</name>
</gene>
<evidence type="ECO:0000313" key="3">
    <source>
        <dbReference type="Proteomes" id="UP001500691"/>
    </source>
</evidence>
<evidence type="ECO:0000313" key="2">
    <source>
        <dbReference type="EMBL" id="GAA4566595.1"/>
    </source>
</evidence>